<dbReference type="Gene3D" id="2.80.10.50">
    <property type="match status" value="1"/>
</dbReference>
<evidence type="ECO:0000313" key="2">
    <source>
        <dbReference type="EMBL" id="CAE7024736.1"/>
    </source>
</evidence>
<dbReference type="PANTHER" id="PTHR42754:SF1">
    <property type="entry name" value="LIPOPROTEIN"/>
    <property type="match status" value="1"/>
</dbReference>
<evidence type="ECO:0008006" key="4">
    <source>
        <dbReference type="Google" id="ProtNLM"/>
    </source>
</evidence>
<dbReference type="Proteomes" id="UP000604046">
    <property type="component" value="Unassembled WGS sequence"/>
</dbReference>
<reference evidence="2" key="1">
    <citation type="submission" date="2021-02" db="EMBL/GenBank/DDBJ databases">
        <authorList>
            <person name="Dougan E. K."/>
            <person name="Rhodes N."/>
            <person name="Thang M."/>
            <person name="Chan C."/>
        </authorList>
    </citation>
    <scope>NUCLEOTIDE SEQUENCE</scope>
</reference>
<proteinExistence type="predicted"/>
<dbReference type="AlphaFoldDB" id="A0A812I7W9"/>
<evidence type="ECO:0000256" key="1">
    <source>
        <dbReference type="SAM" id="SignalP"/>
    </source>
</evidence>
<dbReference type="EMBL" id="CAJNDS010000191">
    <property type="protein sequence ID" value="CAE7024736.1"/>
    <property type="molecule type" value="Genomic_DNA"/>
</dbReference>
<dbReference type="SUPFAM" id="SSF50998">
    <property type="entry name" value="Quinoprotein alcohol dehydrogenase-like"/>
    <property type="match status" value="1"/>
</dbReference>
<name>A0A812I7W9_9DINO</name>
<gene>
    <name evidence="2" type="ORF">SNAT2548_LOCUS3111</name>
</gene>
<comment type="caution">
    <text evidence="2">The sequence shown here is derived from an EMBL/GenBank/DDBJ whole genome shotgun (WGS) entry which is preliminary data.</text>
</comment>
<feature type="chain" id="PRO_5032505391" description="Bulb-type lectin domain-containing protein" evidence="1">
    <location>
        <begin position="20"/>
        <end position="448"/>
    </location>
</feature>
<accession>A0A812I7W9</accession>
<dbReference type="PANTHER" id="PTHR42754">
    <property type="entry name" value="ENDOGLUCANASE"/>
    <property type="match status" value="1"/>
</dbReference>
<feature type="signal peptide" evidence="1">
    <location>
        <begin position="1"/>
        <end position="19"/>
    </location>
</feature>
<keyword evidence="3" id="KW-1185">Reference proteome</keyword>
<sequence length="448" mass="46860">MAIGVVAIALSILSPPASSTLCEPVSMQATIPTTGYLHGYQMAMNAEGDVFLATSRSSSLEGWVNFGGLDLVVMKYNASLVKQWEFQYGSAADDAVKGLALTAGGELVVAGETQGTLFAPHGDNNDVFITKLPVAGIAPDTVPGSGSFWVSQASNNYYDVVGVGGVAVAPNGDLFVAGETRAYPYNDVLVMKFTSSGMAWRKQFGNASENEFGQRVALGAGGQIVVSFRTVSRYSPYPNTFGLASFDADGTLQWSQEVDNNSSNEEKALLVLSGGDILLAGETRGSMPGFTNMGSGDGVMGPGDAVVMKFSASGTLQWTQQFGTSELDRAECLLEDVDGGFFLAGSTWGSMPGFTNDGGYAVFVMKFDADGASQWTYQYDISCYPDIMRLNSDGELVIAGASVSGTVCTARFPNSPCPTAPPQTTSSGARAVLAWVTCLGLVSMGWGA</sequence>
<dbReference type="InterPro" id="IPR011047">
    <property type="entry name" value="Quinoprotein_ADH-like_sf"/>
</dbReference>
<protein>
    <recommendedName>
        <fullName evidence="4">Bulb-type lectin domain-containing protein</fullName>
    </recommendedName>
</protein>
<evidence type="ECO:0000313" key="3">
    <source>
        <dbReference type="Proteomes" id="UP000604046"/>
    </source>
</evidence>
<keyword evidence="1" id="KW-0732">Signal</keyword>
<organism evidence="2 3">
    <name type="scientific">Symbiodinium natans</name>
    <dbReference type="NCBI Taxonomy" id="878477"/>
    <lineage>
        <taxon>Eukaryota</taxon>
        <taxon>Sar</taxon>
        <taxon>Alveolata</taxon>
        <taxon>Dinophyceae</taxon>
        <taxon>Suessiales</taxon>
        <taxon>Symbiodiniaceae</taxon>
        <taxon>Symbiodinium</taxon>
    </lineage>
</organism>